<protein>
    <submittedName>
        <fullName evidence="2">SdpA family antimicrobial peptide system protein</fullName>
    </submittedName>
</protein>
<dbReference type="InterPro" id="IPR023902">
    <property type="entry name" value="Sporulation_SdpA"/>
</dbReference>
<evidence type="ECO:0000256" key="1">
    <source>
        <dbReference type="SAM" id="Phobius"/>
    </source>
</evidence>
<keyword evidence="1" id="KW-0812">Transmembrane</keyword>
<dbReference type="Proteomes" id="UP000615580">
    <property type="component" value="Unassembled WGS sequence"/>
</dbReference>
<reference evidence="2 3" key="1">
    <citation type="journal article" date="2020" name="J. Clin. Microbiol.">
        <title>Assessing the Genetic Diversity of Austrian Corynebacterium diphtheriae Clinical Isolates, 2011-2019.</title>
        <authorList>
            <person name="Schaeffer J."/>
            <person name="Huhulescu S."/>
            <person name="Stoeger A."/>
            <person name="Allerberger F."/>
            <person name="Ruppitsch W."/>
        </authorList>
    </citation>
    <scope>NUCLEOTIDE SEQUENCE [LARGE SCALE GENOMIC DNA]</scope>
    <source>
        <strain evidence="2 3">04-17</strain>
    </source>
</reference>
<gene>
    <name evidence="2" type="ORF">I4J41_13070</name>
</gene>
<accession>A0ABS0LFU8</accession>
<dbReference type="EMBL" id="JADQUG010000096">
    <property type="protein sequence ID" value="MBG9355425.1"/>
    <property type="molecule type" value="Genomic_DNA"/>
</dbReference>
<feature type="transmembrane region" description="Helical" evidence="1">
    <location>
        <begin position="12"/>
        <end position="31"/>
    </location>
</feature>
<keyword evidence="3" id="KW-1185">Reference proteome</keyword>
<name>A0ABS0LFU8_9CORY</name>
<sequence length="188" mass="21126">MSKLIERTALSIWVISVFFLCMVVILSLLPYSPVRSSVSFIEKEKLTAIVPQGWGFFTKDPQEERLNFYKLGSDRKWLADDVANASSANYFGASRRSRLRGLELAKLLTHVGGPKSENWKTCPSTSRDDCLNSVKDKNPIEVNNDYPIKTICGPSLITQQKPNPWAYSQSGFANGNDIKYLLVKVNCD</sequence>
<dbReference type="RefSeq" id="WP_088266365.1">
    <property type="nucleotide sequence ID" value="NZ_CANNXG010000013.1"/>
</dbReference>
<organism evidence="2 3">
    <name type="scientific">Corynebacterium belfantii</name>
    <dbReference type="NCBI Taxonomy" id="2014537"/>
    <lineage>
        <taxon>Bacteria</taxon>
        <taxon>Bacillati</taxon>
        <taxon>Actinomycetota</taxon>
        <taxon>Actinomycetes</taxon>
        <taxon>Mycobacteriales</taxon>
        <taxon>Corynebacteriaceae</taxon>
        <taxon>Corynebacterium</taxon>
    </lineage>
</organism>
<evidence type="ECO:0000313" key="3">
    <source>
        <dbReference type="Proteomes" id="UP000615580"/>
    </source>
</evidence>
<keyword evidence="1" id="KW-1133">Transmembrane helix</keyword>
<comment type="caution">
    <text evidence="2">The sequence shown here is derived from an EMBL/GenBank/DDBJ whole genome shotgun (WGS) entry which is preliminary data.</text>
</comment>
<dbReference type="Pfam" id="PF17418">
    <property type="entry name" value="SdpA"/>
    <property type="match status" value="1"/>
</dbReference>
<dbReference type="NCBIfam" id="TIGR04034">
    <property type="entry name" value="export_SdpA"/>
    <property type="match status" value="1"/>
</dbReference>
<keyword evidence="1" id="KW-0472">Membrane</keyword>
<proteinExistence type="predicted"/>
<evidence type="ECO:0000313" key="2">
    <source>
        <dbReference type="EMBL" id="MBG9355425.1"/>
    </source>
</evidence>